<dbReference type="RefSeq" id="WP_193487947.1">
    <property type="nucleotide sequence ID" value="NZ_BAAAMC010000016.1"/>
</dbReference>
<keyword evidence="4" id="KW-1185">Reference proteome</keyword>
<keyword evidence="2" id="KW-0732">Signal</keyword>
<name>A0A7I9WEM1_9MYCO</name>
<feature type="chain" id="PRO_5029806219" description="PE-PGRS family protein" evidence="2">
    <location>
        <begin position="23"/>
        <end position="589"/>
    </location>
</feature>
<dbReference type="AlphaFoldDB" id="A0A7I9WEM1"/>
<evidence type="ECO:0000256" key="1">
    <source>
        <dbReference type="SAM" id="MobiDB-lite"/>
    </source>
</evidence>
<reference evidence="3 4" key="1">
    <citation type="journal article" date="2019" name="Emerg. Microbes Infect.">
        <title>Comprehensive subspecies identification of 175 nontuberculous mycobacteria species based on 7547 genomic profiles.</title>
        <authorList>
            <person name="Matsumoto Y."/>
            <person name="Kinjo T."/>
            <person name="Motooka D."/>
            <person name="Nabeya D."/>
            <person name="Jung N."/>
            <person name="Uechi K."/>
            <person name="Horii T."/>
            <person name="Iida T."/>
            <person name="Fujita J."/>
            <person name="Nakamura S."/>
        </authorList>
    </citation>
    <scope>NUCLEOTIDE SEQUENCE [LARGE SCALE GENOMIC DNA]</scope>
    <source>
        <strain evidence="3 4">JCM 13392</strain>
    </source>
</reference>
<gene>
    <name evidence="3" type="ORF">MMUR_03380</name>
</gene>
<evidence type="ECO:0008006" key="5">
    <source>
        <dbReference type="Google" id="ProtNLM"/>
    </source>
</evidence>
<feature type="compositionally biased region" description="Low complexity" evidence="1">
    <location>
        <begin position="570"/>
        <end position="589"/>
    </location>
</feature>
<proteinExistence type="predicted"/>
<sequence length="589" mass="60287">MQISARSYLTAGVSLTAAAAIALTPVAVPTPDRIVTIPKVTVTDINLTVTPAEIVEFINTVRLQINAFNASAAKAAAIPGQTVVDGITTAMTLNDQFFDSLVDAVGNPTLQALLETVEITNDRALRSLAAYIDQGNQTIVLAAEDIADLLTDTMAYALSNVLAAAVDALNNPLAVEKYAHVLAAVVGDGFLFTNGGSLIAQKAGNAAFDLTYGTLEFIRSEATTALDAARRLAYVASGATGSEVVQAAVSALGTIGLAPAYLGLRLPIGLAEQAVLSSQSAFNTLFRGIAGYRDSDGEYVFGAVTALGEAVRSSIDEIGHGPLDPKRYLAATALMIAGSFDAANIGINTAGALAQVPFTFGIDLINPDGVRNNLTSILTVEAFQIGNSLSNLLSAAGLPDEIAEIPRSFAIEVNKAIVGTAGTVADGLENVNAAISGGTDLIITVSNDIENAILGGLSGGQTDPPASGGDDDEPADNEPIIVPPIDDDTDDQDTDDQDTDDEDGTDPDDLIVDDGGDTDWDDDEFDDAGASTETADEVADDEAADEEVAGDEPTSDATESAESSEDGASEDTTTSASADSSDNSDSAAA</sequence>
<evidence type="ECO:0000256" key="2">
    <source>
        <dbReference type="SAM" id="SignalP"/>
    </source>
</evidence>
<feature type="compositionally biased region" description="Acidic residues" evidence="1">
    <location>
        <begin position="485"/>
        <end position="527"/>
    </location>
</feature>
<feature type="compositionally biased region" description="Acidic residues" evidence="1">
    <location>
        <begin position="534"/>
        <end position="554"/>
    </location>
</feature>
<feature type="signal peptide" evidence="2">
    <location>
        <begin position="1"/>
        <end position="22"/>
    </location>
</feature>
<evidence type="ECO:0000313" key="3">
    <source>
        <dbReference type="EMBL" id="GFG56202.1"/>
    </source>
</evidence>
<organism evidence="3 4">
    <name type="scientific">Mycolicibacterium murale</name>
    <dbReference type="NCBI Taxonomy" id="182220"/>
    <lineage>
        <taxon>Bacteria</taxon>
        <taxon>Bacillati</taxon>
        <taxon>Actinomycetota</taxon>
        <taxon>Actinomycetes</taxon>
        <taxon>Mycobacteriales</taxon>
        <taxon>Mycobacteriaceae</taxon>
        <taxon>Mycolicibacterium</taxon>
    </lineage>
</organism>
<comment type="caution">
    <text evidence="3">The sequence shown here is derived from an EMBL/GenBank/DDBJ whole genome shotgun (WGS) entry which is preliminary data.</text>
</comment>
<accession>A0A7I9WEM1</accession>
<protein>
    <recommendedName>
        <fullName evidence="5">PE-PGRS family protein</fullName>
    </recommendedName>
</protein>
<feature type="region of interest" description="Disordered" evidence="1">
    <location>
        <begin position="455"/>
        <end position="589"/>
    </location>
</feature>
<dbReference type="EMBL" id="BLKT01000003">
    <property type="protein sequence ID" value="GFG56202.1"/>
    <property type="molecule type" value="Genomic_DNA"/>
</dbReference>
<dbReference type="Proteomes" id="UP000465241">
    <property type="component" value="Unassembled WGS sequence"/>
</dbReference>
<evidence type="ECO:0000313" key="4">
    <source>
        <dbReference type="Proteomes" id="UP000465241"/>
    </source>
</evidence>